<reference evidence="2 3" key="1">
    <citation type="submission" date="2016-10" db="EMBL/GenBank/DDBJ databases">
        <authorList>
            <person name="de Groot N.N."/>
        </authorList>
    </citation>
    <scope>NUCLEOTIDE SEQUENCE [LARGE SCALE GENOMIC DNA]</scope>
    <source>
        <strain evidence="2 3">CCM7597</strain>
    </source>
</reference>
<dbReference type="RefSeq" id="WP_093042973.1">
    <property type="nucleotide sequence ID" value="NZ_FNQR01000003.1"/>
</dbReference>
<evidence type="ECO:0000313" key="3">
    <source>
        <dbReference type="Proteomes" id="UP000198584"/>
    </source>
</evidence>
<dbReference type="InterPro" id="IPR018691">
    <property type="entry name" value="DUF2188"/>
</dbReference>
<sequence length="156" mass="17855">MPWDKKDYPSSLKNLNTAVRNKAIDIANAMVDEGYDENRAIPIATSQAKEWYDNASKKEINEMKDADDKELKERDEEDKQYDNRPELLNRGEHVVAHDDGWAVQAKGAKKPDQVFDNKDEAIKRAKEIAENKGTKAVIHKKNGDVQNEHSYENSNK</sequence>
<dbReference type="STRING" id="571932.SAMN05421743_103128"/>
<dbReference type="Pfam" id="PF09954">
    <property type="entry name" value="DUF2188"/>
    <property type="match status" value="1"/>
</dbReference>
<accession>A0A1H3Z5W2</accession>
<feature type="region of interest" description="Disordered" evidence="1">
    <location>
        <begin position="55"/>
        <end position="92"/>
    </location>
</feature>
<keyword evidence="3" id="KW-1185">Reference proteome</keyword>
<organism evidence="2 3">
    <name type="scientific">Thalassobacillus cyri</name>
    <dbReference type="NCBI Taxonomy" id="571932"/>
    <lineage>
        <taxon>Bacteria</taxon>
        <taxon>Bacillati</taxon>
        <taxon>Bacillota</taxon>
        <taxon>Bacilli</taxon>
        <taxon>Bacillales</taxon>
        <taxon>Bacillaceae</taxon>
        <taxon>Thalassobacillus</taxon>
    </lineage>
</organism>
<dbReference type="Proteomes" id="UP000198584">
    <property type="component" value="Unassembled WGS sequence"/>
</dbReference>
<feature type="compositionally biased region" description="Basic and acidic residues" evidence="1">
    <location>
        <begin position="80"/>
        <end position="92"/>
    </location>
</feature>
<proteinExistence type="predicted"/>
<evidence type="ECO:0000313" key="2">
    <source>
        <dbReference type="EMBL" id="SEA18794.1"/>
    </source>
</evidence>
<protein>
    <submittedName>
        <fullName evidence="2">Uncharacterized protein YdaT</fullName>
    </submittedName>
</protein>
<evidence type="ECO:0000256" key="1">
    <source>
        <dbReference type="SAM" id="MobiDB-lite"/>
    </source>
</evidence>
<feature type="compositionally biased region" description="Basic and acidic residues" evidence="1">
    <location>
        <begin position="55"/>
        <end position="74"/>
    </location>
</feature>
<feature type="compositionally biased region" description="Basic and acidic residues" evidence="1">
    <location>
        <begin position="141"/>
        <end position="156"/>
    </location>
</feature>
<feature type="region of interest" description="Disordered" evidence="1">
    <location>
        <begin position="133"/>
        <end position="156"/>
    </location>
</feature>
<dbReference type="AlphaFoldDB" id="A0A1H3Z5W2"/>
<dbReference type="OrthoDB" id="8858565at2"/>
<dbReference type="EMBL" id="FNQR01000003">
    <property type="protein sequence ID" value="SEA18794.1"/>
    <property type="molecule type" value="Genomic_DNA"/>
</dbReference>
<name>A0A1H3Z5W2_9BACI</name>
<gene>
    <name evidence="2" type="ORF">SAMN05421743_103128</name>
</gene>